<dbReference type="SUPFAM" id="SSF56112">
    <property type="entry name" value="Protein kinase-like (PK-like)"/>
    <property type="match status" value="1"/>
</dbReference>
<gene>
    <name evidence="1" type="ORF">GCM10010841_24340</name>
</gene>
<dbReference type="EMBL" id="BMOM01000021">
    <property type="protein sequence ID" value="GGM14969.1"/>
    <property type="molecule type" value="Genomic_DNA"/>
</dbReference>
<name>A0ABQ2GV53_9DEIO</name>
<reference evidence="2" key="1">
    <citation type="journal article" date="2019" name="Int. J. Syst. Evol. Microbiol.">
        <title>The Global Catalogue of Microorganisms (GCM) 10K type strain sequencing project: providing services to taxonomists for standard genome sequencing and annotation.</title>
        <authorList>
            <consortium name="The Broad Institute Genomics Platform"/>
            <consortium name="The Broad Institute Genome Sequencing Center for Infectious Disease"/>
            <person name="Wu L."/>
            <person name="Ma J."/>
        </authorList>
    </citation>
    <scope>NUCLEOTIDE SEQUENCE [LARGE SCALE GENOMIC DNA]</scope>
    <source>
        <strain evidence="2">JCM 15443</strain>
    </source>
</reference>
<organism evidence="1 2">
    <name type="scientific">Deinococcus aerophilus</name>
    <dbReference type="NCBI Taxonomy" id="522488"/>
    <lineage>
        <taxon>Bacteria</taxon>
        <taxon>Thermotogati</taxon>
        <taxon>Deinococcota</taxon>
        <taxon>Deinococci</taxon>
        <taxon>Deinococcales</taxon>
        <taxon>Deinococcaceae</taxon>
        <taxon>Deinococcus</taxon>
    </lineage>
</organism>
<dbReference type="Proteomes" id="UP000661918">
    <property type="component" value="Unassembled WGS sequence"/>
</dbReference>
<dbReference type="Gene3D" id="3.90.1200.10">
    <property type="match status" value="1"/>
</dbReference>
<dbReference type="InterPro" id="IPR006748">
    <property type="entry name" value="NH2Glyco/OHUrea_AB-resist_kin"/>
</dbReference>
<proteinExistence type="predicted"/>
<sequence>MQTGRVVFEPHLRRWTLVQDGEALHTHSSDLLPVRYQGQAAMLKVARSAEEQRGNSLMVWWNGRGAARVLEHDGAAVVLERLDPHPSLTDMVERGQDDEATRILCRVAGHLPRTHPQPGWPTLNRWFQALERAAPSAGGVFVTALATARALLAEPQDVGVLHGDLHHGNVLFSPGRGWLAIDPKGLTGERGYDHANILCNPTLVVATRPGRLTRQAHVIAQAANLEHGRVLRWVLAYAGLSAAWSLEDNAEHAALQTLEVARLAAAELGLN</sequence>
<evidence type="ECO:0000313" key="1">
    <source>
        <dbReference type="EMBL" id="GGM14969.1"/>
    </source>
</evidence>
<dbReference type="Pfam" id="PF04655">
    <property type="entry name" value="APH_6_hur"/>
    <property type="match status" value="1"/>
</dbReference>
<comment type="caution">
    <text evidence="1">The sequence shown here is derived from an EMBL/GenBank/DDBJ whole genome shotgun (WGS) entry which is preliminary data.</text>
</comment>
<keyword evidence="2" id="KW-1185">Reference proteome</keyword>
<protein>
    <submittedName>
        <fullName evidence="1">Streptomycin 3''-kinase</fullName>
    </submittedName>
</protein>
<evidence type="ECO:0000313" key="2">
    <source>
        <dbReference type="Proteomes" id="UP000661918"/>
    </source>
</evidence>
<dbReference type="InterPro" id="IPR011009">
    <property type="entry name" value="Kinase-like_dom_sf"/>
</dbReference>
<accession>A0ABQ2GV53</accession>